<dbReference type="Proteomes" id="UP001246244">
    <property type="component" value="Unassembled WGS sequence"/>
</dbReference>
<evidence type="ECO:0000256" key="4">
    <source>
        <dbReference type="ARBA" id="ARBA00022630"/>
    </source>
</evidence>
<evidence type="ECO:0000256" key="3">
    <source>
        <dbReference type="ARBA" id="ARBA00006743"/>
    </source>
</evidence>
<accession>A0ABU2CXD9</accession>
<protein>
    <submittedName>
        <fullName evidence="7">Methylenetetrahydrofolate reductase</fullName>
        <ecNumber evidence="7">1.5.1.20</ecNumber>
    </submittedName>
</protein>
<dbReference type="SUPFAM" id="SSF51730">
    <property type="entry name" value="FAD-linked oxidoreductase"/>
    <property type="match status" value="1"/>
</dbReference>
<dbReference type="InterPro" id="IPR029041">
    <property type="entry name" value="FAD-linked_oxidoreductase-like"/>
</dbReference>
<keyword evidence="5" id="KW-0274">FAD</keyword>
<evidence type="ECO:0000313" key="8">
    <source>
        <dbReference type="Proteomes" id="UP001246244"/>
    </source>
</evidence>
<dbReference type="GO" id="GO:0004489">
    <property type="term" value="F:methylenetetrahydrofolate reductase [NAD(P)H] activity"/>
    <property type="evidence" value="ECO:0007669"/>
    <property type="project" value="UniProtKB-EC"/>
</dbReference>
<dbReference type="PANTHER" id="PTHR45754">
    <property type="entry name" value="METHYLENETETRAHYDROFOLATE REDUCTASE"/>
    <property type="match status" value="1"/>
</dbReference>
<keyword evidence="8" id="KW-1185">Reference proteome</keyword>
<dbReference type="InterPro" id="IPR003171">
    <property type="entry name" value="Mehydrof_redctse-like"/>
</dbReference>
<evidence type="ECO:0000256" key="6">
    <source>
        <dbReference type="ARBA" id="ARBA00023002"/>
    </source>
</evidence>
<dbReference type="PANTHER" id="PTHR45754:SF3">
    <property type="entry name" value="METHYLENETETRAHYDROFOLATE REDUCTASE (NADPH)"/>
    <property type="match status" value="1"/>
</dbReference>
<reference evidence="8" key="1">
    <citation type="submission" date="2023-07" db="EMBL/GenBank/DDBJ databases">
        <title>Whole-genome sequencing of a new Methanosarcina sp. Z-7115.</title>
        <authorList>
            <person name="Zhilina T.N."/>
            <person name="Merkel A.Y."/>
        </authorList>
    </citation>
    <scope>NUCLEOTIDE SEQUENCE [LARGE SCALE GENOMIC DNA]</scope>
    <source>
        <strain evidence="8">Z-7115</strain>
    </source>
</reference>
<dbReference type="CDD" id="cd00537">
    <property type="entry name" value="MTHFR"/>
    <property type="match status" value="1"/>
</dbReference>
<comment type="similarity">
    <text evidence="3">Belongs to the methylenetetrahydrofolate reductase family.</text>
</comment>
<evidence type="ECO:0000256" key="2">
    <source>
        <dbReference type="ARBA" id="ARBA00004777"/>
    </source>
</evidence>
<sequence length="297" mass="32401">MLFNFREKLNSSKFLVTAEVSPPKGTRFSVPLEDAHQLKGIADALNVTDNQCSIMHMSSLAFSKLLLDDGHEPIMQLTCRDRNRIGLQSDLLGAYALGIRNICLMTGDFPSCGDHPGSKPVYDLDSVQLLQLVRKLESGVDFAGNMLDGGTSFCTGAVSGIDPEKILQLIKLEKKAKCGADFIQTQAVYDVGMFEEFMEAISHLEVPVIAGLIPLKSLGMAEYMNKNISGINVPEEIMFRMKEASNPIEEGLSIASETIKELMKLSRGIHVMPIGSHKNTPRLLSMAGISGINGIQK</sequence>
<dbReference type="Gene3D" id="3.20.20.220">
    <property type="match status" value="1"/>
</dbReference>
<evidence type="ECO:0000256" key="5">
    <source>
        <dbReference type="ARBA" id="ARBA00022827"/>
    </source>
</evidence>
<evidence type="ECO:0000313" key="7">
    <source>
        <dbReference type="EMBL" id="MDR7664408.1"/>
    </source>
</evidence>
<organism evidence="7 8">
    <name type="scientific">Methanosarcina baikalica</name>
    <dbReference type="NCBI Taxonomy" id="3073890"/>
    <lineage>
        <taxon>Archaea</taxon>
        <taxon>Methanobacteriati</taxon>
        <taxon>Methanobacteriota</taxon>
        <taxon>Stenosarchaea group</taxon>
        <taxon>Methanomicrobia</taxon>
        <taxon>Methanosarcinales</taxon>
        <taxon>Methanosarcinaceae</taxon>
        <taxon>Methanosarcina</taxon>
    </lineage>
</organism>
<dbReference type="Pfam" id="PF02219">
    <property type="entry name" value="MTHFR"/>
    <property type="match status" value="1"/>
</dbReference>
<keyword evidence="6 7" id="KW-0560">Oxidoreductase</keyword>
<name>A0ABU2CXD9_9EURY</name>
<proteinExistence type="inferred from homology"/>
<gene>
    <name evidence="7" type="ORF">RG963_01130</name>
</gene>
<dbReference type="EMBL" id="JAVKPK010000002">
    <property type="protein sequence ID" value="MDR7664408.1"/>
    <property type="molecule type" value="Genomic_DNA"/>
</dbReference>
<dbReference type="EC" id="1.5.1.20" evidence="7"/>
<dbReference type="RefSeq" id="WP_310574431.1">
    <property type="nucleotide sequence ID" value="NZ_JAVKPK010000002.1"/>
</dbReference>
<comment type="pathway">
    <text evidence="2">One-carbon metabolism; tetrahydrofolate interconversion.</text>
</comment>
<keyword evidence="4" id="KW-0285">Flavoprotein</keyword>
<comment type="cofactor">
    <cofactor evidence="1">
        <name>FAD</name>
        <dbReference type="ChEBI" id="CHEBI:57692"/>
    </cofactor>
</comment>
<evidence type="ECO:0000256" key="1">
    <source>
        <dbReference type="ARBA" id="ARBA00001974"/>
    </source>
</evidence>
<comment type="caution">
    <text evidence="7">The sequence shown here is derived from an EMBL/GenBank/DDBJ whole genome shotgun (WGS) entry which is preliminary data.</text>
</comment>